<feature type="compositionally biased region" description="Gly residues" evidence="6">
    <location>
        <begin position="653"/>
        <end position="679"/>
    </location>
</feature>
<dbReference type="InterPro" id="IPR032194">
    <property type="entry name" value="CNOT1_HEAT"/>
</dbReference>
<evidence type="ECO:0000256" key="5">
    <source>
        <dbReference type="ARBA" id="ARBA00023242"/>
    </source>
</evidence>
<dbReference type="Pfam" id="PF16415">
    <property type="entry name" value="CNOT1_CAF1_bind"/>
    <property type="match status" value="1"/>
</dbReference>
<keyword evidence="3" id="KW-0805">Transcription regulation</keyword>
<comment type="subcellular location">
    <subcellularLocation>
        <location evidence="1">Nucleus</location>
    </subcellularLocation>
</comment>
<dbReference type="Pfam" id="PF25097">
    <property type="entry name" value="ARM_Cnot1"/>
    <property type="match status" value="1"/>
</dbReference>
<feature type="domain" description="CCR4-NOT transcription complex subunit 1 CAF1-binding" evidence="9">
    <location>
        <begin position="742"/>
        <end position="961"/>
    </location>
</feature>
<dbReference type="InterPro" id="IPR055454">
    <property type="entry name" value="CNOT1-like_NOT1_connector"/>
</dbReference>
<dbReference type="PANTHER" id="PTHR13162">
    <property type="entry name" value="CCR4-NOT TRANSCRIPTION COMPLEX"/>
    <property type="match status" value="1"/>
</dbReference>
<evidence type="ECO:0000256" key="2">
    <source>
        <dbReference type="ARBA" id="ARBA00022491"/>
    </source>
</evidence>
<dbReference type="InterPro" id="IPR032191">
    <property type="entry name" value="CNOT1_CAF1_bind"/>
</dbReference>
<feature type="domain" description="CCR4-NOT transcription complex subunit 1 HEAT repeat" evidence="11">
    <location>
        <begin position="260"/>
        <end position="378"/>
    </location>
</feature>
<feature type="domain" description="CCR4-Not complex component Not1 C-terminal" evidence="7">
    <location>
        <begin position="1778"/>
        <end position="2116"/>
    </location>
</feature>
<dbReference type="Gene3D" id="1.25.40.180">
    <property type="match status" value="1"/>
</dbReference>
<dbReference type="InterPro" id="IPR038535">
    <property type="entry name" value="CNOT1_TTP_bind_sf"/>
</dbReference>
<dbReference type="Pfam" id="PF12842">
    <property type="entry name" value="DUF3819"/>
    <property type="match status" value="1"/>
</dbReference>
<keyword evidence="2" id="KW-0678">Repressor</keyword>
<gene>
    <name evidence="13" type="ORF">CLEI1391_LOCUS18707</name>
</gene>
<dbReference type="GO" id="GO:0030015">
    <property type="term" value="C:CCR4-NOT core complex"/>
    <property type="evidence" value="ECO:0007669"/>
    <property type="project" value="InterPro"/>
</dbReference>
<sequence length="2162" mass="226665">MGDLLAASKLARVMQEVGFACSADEASFRGVLQQCGGQLSEQAVAEVLSMMAQTQQAANYQGGDQLSLANTLAIIANGGAAPGADGSAQTGWNWKVVLDVIKRQAQNLQWERIAELLDHPGFSVPDQQGFVLLVSAYKYGAGEQLPVKSVVGRVWGCHGGQLSFLRHAVSAGPELFSFQGSERKLAPVEGLHGGKSPVGTPNQAWLSIDLLQVLCYLVVEPSHQPVVREILETPVKHCPEVLLLTMAAVPPMEWSLLQREVFSVLLPLYLANNQANTQVVLHRLWAVNSNLLLEALVEYYAQDAANLMRVLDICQELKALPKVLDSTPYAFSLELAALAGWRQYLNLEKWAAEHMQRDSMQFVTALLAFLDLRTAPDQPPGKPRLHEDSMRGYLRALAPMRGQMAGDLGAAAKKVSEQVAKMYPGLAPLVAGTESFASDVEEEANSHFQKIYSEARPLEDVVGMLRGFKVSANPREQEVFACMIHNLFDEYRFFPRYPDKELHITALLFGSLVAHGLVSSITLGIALRYVLDALRKAPGTKMFSFGADALRQFAHIAYNWPQFVAHVLAVPHLRQGDPELAGRMEAIAREHQVPLPPAADGAASASGGGAGEGAGGVDALMGGLGGDGDGGAGSKAGGGADGGYRPWLPAGGAGAGAAGAGSGGASGGGAGGGGGGPGRASGAPLSIDAEMEDQAGRVLADEVAASSLAPATGGGAGSKAPTLASMVNTESLETAAEKADTFRKPPEGVQDRVHFLINNLSEDNVEQRAAEIKAKVLPEFIDWFASYLVVKRAAQEANYHELYTKLVDRMGDKELMRILVRTTHYYVRILLYSERIVKESNDRALLKNLGTWLGLLTFARNRPVLSKELELKGVIVEAYQRGRLIAVLPFINKLLECCKGTKVFTSCNPMVAGILSLLAELHGIKGLKINNVFSIELLFKAFNLGVAEVKPTDLLRHLPRERLQNQDWSVDALPAEPTPAAASTAQAMQAGAQAQAAADASKGMQGPGVPGLPPGLPPGVAAAMSAQQQQGQQGAGHGSLPPGMRAGPGGTLMPADAAAAAAKANMEAAAAAAAQGGMQGGMAPQAGTAAAAMAAAGLEATGLAAQLHTYAIINPSLGGIAERLALKRHVPTAVDRAIYEILSPVVERSVTIACYTTVELLLKDFALDPDENRMRKAAHLMVSSLAGSLALVTCKDPLRVSLANNLRNLMAPHAGGLEAGVLDSVANVVVQDNLDLGCTIIERAATDKAVRDVDKLLSGAYEERAKARAQGKPYADASAFHGRFPRDLPESLRPRPGVVSPLQLRVYEDFARIPRTAPPPTPGEGGVGKAEGGAGGVLGGMGASAASASFLEKYLLWQGQADAAVGKAEGAAPGGSEQAELAGLLAELVEAVGAAPVPEDAAAFFIHRIMRHLFEAGASSPLGKLGANFYVTCLRHLVEGLPSKGAGVSLGPVWGALDDDRKFGAREAVEALLRTRLLPAPEVDGAVAKALVGGRGPPSSAALDLASHLAKACVLRDQSLSYGDLAGALEAMAKVALGARGLAMTQGGAGAQAAVAAADAQLALVEQARKLGALALVPNRPAGEVPPGVRNDKGDPAGLKDQALGLFEEWLRLANASPGAVVAALSPAAPGASEADKAAVGQLLGAVRASGMLNDEGLLERYVRVWVDVAAAHALSGAGAEQGGVGGSSHLQSMAVDALARLLVVLAVHGGGEPFLSRALTAVVGVIKREADERTVAFNGRPHLRLLVGIMCELPGGGGSGASTSAAPLDPNMEALGLRCLRAVALALHSLQPLSVPGFAFCWLEALAHRAFMPRLLHAPQAGGWALCEALLVALLAFLEPHLRAADLPESMRALYKGALRLLLVLLHDFPEFLCEHHFALCAAIPPSCVQMRNLILSAFPRNMRLPDPFTPHLKVDLLPEISTPPRLLPELERLLPEGLRVQVDAYLRGRTPASLPAELCKLLVLSPVEAKVVGTSVNTKLCNQVVLYVGASARAPTSPAHAAAMDIFLRLVADGGDAELRYAALNAIANQLRYPNAHTHYFSCVLLTLFAEVKSEAVKEQVTRVLLERLIVNRPHPWGLLITFIELIKNPRYNFWAHEFTRCAPDIERLFKSVASSCMGPGAGAGGQGGLGGPPGTSLKDGGDEGGGAGGGKDGPAGARA</sequence>
<dbReference type="InterPro" id="IPR032193">
    <property type="entry name" value="CNOT1_TTP_bind"/>
</dbReference>
<proteinExistence type="predicted"/>
<dbReference type="Gene3D" id="1.25.40.840">
    <property type="entry name" value="CCR4-NOT transcription complex subunit 1 TTP binding domain"/>
    <property type="match status" value="1"/>
</dbReference>
<evidence type="ECO:0000256" key="6">
    <source>
        <dbReference type="SAM" id="MobiDB-lite"/>
    </source>
</evidence>
<feature type="domain" description="CCR4-NOT transcription complex subunit 1 TTP binding" evidence="10">
    <location>
        <begin position="433"/>
        <end position="588"/>
    </location>
</feature>
<evidence type="ECO:0008006" key="14">
    <source>
        <dbReference type="Google" id="ProtNLM"/>
    </source>
</evidence>
<evidence type="ECO:0000259" key="10">
    <source>
        <dbReference type="Pfam" id="PF16417"/>
    </source>
</evidence>
<dbReference type="CDD" id="cd20710">
    <property type="entry name" value="NOT1_connector"/>
    <property type="match status" value="1"/>
</dbReference>
<dbReference type="Pfam" id="PF04054">
    <property type="entry name" value="Not1"/>
    <property type="match status" value="1"/>
</dbReference>
<dbReference type="GO" id="GO:0005634">
    <property type="term" value="C:nucleus"/>
    <property type="evidence" value="ECO:0007669"/>
    <property type="project" value="UniProtKB-SubCell"/>
</dbReference>
<evidence type="ECO:0000256" key="4">
    <source>
        <dbReference type="ARBA" id="ARBA00023163"/>
    </source>
</evidence>
<evidence type="ECO:0000259" key="8">
    <source>
        <dbReference type="Pfam" id="PF12842"/>
    </source>
</evidence>
<evidence type="ECO:0000256" key="3">
    <source>
        <dbReference type="ARBA" id="ARBA00023015"/>
    </source>
</evidence>
<feature type="region of interest" description="Disordered" evidence="6">
    <location>
        <begin position="2125"/>
        <end position="2162"/>
    </location>
</feature>
<feature type="compositionally biased region" description="Gly residues" evidence="6">
    <location>
        <begin position="2125"/>
        <end position="2136"/>
    </location>
</feature>
<evidence type="ECO:0000259" key="7">
    <source>
        <dbReference type="Pfam" id="PF04054"/>
    </source>
</evidence>
<dbReference type="InterPro" id="IPR024557">
    <property type="entry name" value="CNOT1_dom_4"/>
</dbReference>
<dbReference type="InterPro" id="IPR040398">
    <property type="entry name" value="Not1"/>
</dbReference>
<feature type="compositionally biased region" description="Gly residues" evidence="6">
    <location>
        <begin position="2146"/>
        <end position="2156"/>
    </location>
</feature>
<accession>A0A7S0X021</accession>
<dbReference type="Gene3D" id="1.25.40.790">
    <property type="match status" value="1"/>
</dbReference>
<keyword evidence="4" id="KW-0804">Transcription</keyword>
<evidence type="ECO:0000259" key="12">
    <source>
        <dbReference type="Pfam" id="PF25097"/>
    </source>
</evidence>
<feature type="region of interest" description="Disordered" evidence="6">
    <location>
        <begin position="1025"/>
        <end position="1044"/>
    </location>
</feature>
<dbReference type="EMBL" id="HBFB01033359">
    <property type="protein sequence ID" value="CAD8694524.1"/>
    <property type="molecule type" value="Transcribed_RNA"/>
</dbReference>
<evidence type="ECO:0000256" key="1">
    <source>
        <dbReference type="ARBA" id="ARBA00004123"/>
    </source>
</evidence>
<protein>
    <recommendedName>
        <fullName evidence="14">CCR4-NOT transcription complex subunit 1</fullName>
    </recommendedName>
</protein>
<dbReference type="Pfam" id="PF16417">
    <property type="entry name" value="CNOT1_TTP_bind"/>
    <property type="match status" value="1"/>
</dbReference>
<feature type="domain" description="CCR4-NOT transcription complex subunit 1-like NOT1 connector" evidence="12">
    <location>
        <begin position="1378"/>
        <end position="1537"/>
    </location>
</feature>
<dbReference type="InterPro" id="IPR007196">
    <property type="entry name" value="CCR4-Not_Not1_C"/>
</dbReference>
<reference evidence="13" key="1">
    <citation type="submission" date="2021-01" db="EMBL/GenBank/DDBJ databases">
        <authorList>
            <person name="Corre E."/>
            <person name="Pelletier E."/>
            <person name="Niang G."/>
            <person name="Scheremetjew M."/>
            <person name="Finn R."/>
            <person name="Kale V."/>
            <person name="Holt S."/>
            <person name="Cochrane G."/>
            <person name="Meng A."/>
            <person name="Brown T."/>
            <person name="Cohen L."/>
        </authorList>
    </citation>
    <scope>NUCLEOTIDE SEQUENCE</scope>
    <source>
        <strain evidence="13">SAG 11-49</strain>
    </source>
</reference>
<evidence type="ECO:0000259" key="9">
    <source>
        <dbReference type="Pfam" id="PF16415"/>
    </source>
</evidence>
<dbReference type="GO" id="GO:0000288">
    <property type="term" value="P:nuclear-transcribed mRNA catabolic process, deadenylation-dependent decay"/>
    <property type="evidence" value="ECO:0007669"/>
    <property type="project" value="TreeGrafter"/>
</dbReference>
<keyword evidence="5" id="KW-0539">Nucleus</keyword>
<evidence type="ECO:0000313" key="13">
    <source>
        <dbReference type="EMBL" id="CAD8694524.1"/>
    </source>
</evidence>
<feature type="region of interest" description="Disordered" evidence="6">
    <location>
        <begin position="994"/>
        <end position="1013"/>
    </location>
</feature>
<dbReference type="PANTHER" id="PTHR13162:SF8">
    <property type="entry name" value="CCR4-NOT TRANSCRIPTION COMPLEX SUBUNIT 1"/>
    <property type="match status" value="1"/>
</dbReference>
<dbReference type="GO" id="GO:0017148">
    <property type="term" value="P:negative regulation of translation"/>
    <property type="evidence" value="ECO:0007669"/>
    <property type="project" value="InterPro"/>
</dbReference>
<dbReference type="GO" id="GO:0000932">
    <property type="term" value="C:P-body"/>
    <property type="evidence" value="ECO:0007669"/>
    <property type="project" value="TreeGrafter"/>
</dbReference>
<organism evidence="13">
    <name type="scientific">Chlamydomonas leiostraca</name>
    <dbReference type="NCBI Taxonomy" id="1034604"/>
    <lineage>
        <taxon>Eukaryota</taxon>
        <taxon>Viridiplantae</taxon>
        <taxon>Chlorophyta</taxon>
        <taxon>core chlorophytes</taxon>
        <taxon>Chlorophyceae</taxon>
        <taxon>CS clade</taxon>
        <taxon>Chlamydomonadales</taxon>
        <taxon>Chlamydomonadaceae</taxon>
        <taxon>Chlamydomonas</taxon>
    </lineage>
</organism>
<name>A0A7S0X021_9CHLO</name>
<dbReference type="Pfam" id="PF16418">
    <property type="entry name" value="CNOT1_HEAT"/>
    <property type="match status" value="1"/>
</dbReference>
<evidence type="ECO:0000259" key="11">
    <source>
        <dbReference type="Pfam" id="PF16418"/>
    </source>
</evidence>
<feature type="region of interest" description="Disordered" evidence="6">
    <location>
        <begin position="653"/>
        <end position="684"/>
    </location>
</feature>
<dbReference type="GO" id="GO:0060090">
    <property type="term" value="F:molecular adaptor activity"/>
    <property type="evidence" value="ECO:0007669"/>
    <property type="project" value="TreeGrafter"/>
</dbReference>
<dbReference type="Gene3D" id="1.25.40.800">
    <property type="match status" value="1"/>
</dbReference>
<feature type="domain" description="CCR4-NOT transcription complex subunit 1" evidence="8">
    <location>
        <begin position="1125"/>
        <end position="1268"/>
    </location>
</feature>